<keyword evidence="4" id="KW-1185">Reference proteome</keyword>
<proteinExistence type="predicted"/>
<evidence type="ECO:0000256" key="1">
    <source>
        <dbReference type="ARBA" id="ARBA00022614"/>
    </source>
</evidence>
<accession>A0A813GL85</accession>
<dbReference type="InterPro" id="IPR001611">
    <property type="entry name" value="Leu-rich_rpt"/>
</dbReference>
<sequence length="127" mass="13394">MATGHAEVAGLQAVQLLEEGDASILGALHKLDLQKVDLTALPSAGRSLALCTKLRHLDLGGNSRLGALPDVVAALPSLEVLFASNTGLTEVPSFLRSCSKLRMLGVKDNEICSVDGENLPEHLSWLI</sequence>
<dbReference type="AlphaFoldDB" id="A0A813GL85"/>
<dbReference type="SUPFAM" id="SSF52058">
    <property type="entry name" value="L domain-like"/>
    <property type="match status" value="1"/>
</dbReference>
<dbReference type="Pfam" id="PF00560">
    <property type="entry name" value="LRR_1"/>
    <property type="match status" value="1"/>
</dbReference>
<dbReference type="Gene3D" id="3.80.10.10">
    <property type="entry name" value="Ribonuclease Inhibitor"/>
    <property type="match status" value="1"/>
</dbReference>
<evidence type="ECO:0000313" key="3">
    <source>
        <dbReference type="EMBL" id="CAE8626045.1"/>
    </source>
</evidence>
<evidence type="ECO:0000256" key="2">
    <source>
        <dbReference type="ARBA" id="ARBA00022737"/>
    </source>
</evidence>
<evidence type="ECO:0000313" key="4">
    <source>
        <dbReference type="Proteomes" id="UP000654075"/>
    </source>
</evidence>
<keyword evidence="1" id="KW-0433">Leucine-rich repeat</keyword>
<reference evidence="3" key="1">
    <citation type="submission" date="2021-02" db="EMBL/GenBank/DDBJ databases">
        <authorList>
            <person name="Dougan E. K."/>
            <person name="Rhodes N."/>
            <person name="Thang M."/>
            <person name="Chan C."/>
        </authorList>
    </citation>
    <scope>NUCLEOTIDE SEQUENCE</scope>
</reference>
<comment type="caution">
    <text evidence="3">The sequence shown here is derived from an EMBL/GenBank/DDBJ whole genome shotgun (WGS) entry which is preliminary data.</text>
</comment>
<dbReference type="OrthoDB" id="40118at2759"/>
<gene>
    <name evidence="3" type="ORF">PGLA1383_LOCUS43032</name>
</gene>
<feature type="non-terminal residue" evidence="3">
    <location>
        <position position="127"/>
    </location>
</feature>
<dbReference type="PANTHER" id="PTHR48051">
    <property type="match status" value="1"/>
</dbReference>
<organism evidence="3 4">
    <name type="scientific">Polarella glacialis</name>
    <name type="common">Dinoflagellate</name>
    <dbReference type="NCBI Taxonomy" id="89957"/>
    <lineage>
        <taxon>Eukaryota</taxon>
        <taxon>Sar</taxon>
        <taxon>Alveolata</taxon>
        <taxon>Dinophyceae</taxon>
        <taxon>Suessiales</taxon>
        <taxon>Suessiaceae</taxon>
        <taxon>Polarella</taxon>
    </lineage>
</organism>
<dbReference type="InterPro" id="IPR032675">
    <property type="entry name" value="LRR_dom_sf"/>
</dbReference>
<dbReference type="PANTHER" id="PTHR48051:SF1">
    <property type="entry name" value="RAS SUPPRESSOR PROTEIN 1"/>
    <property type="match status" value="1"/>
</dbReference>
<dbReference type="EMBL" id="CAJNNV010028890">
    <property type="protein sequence ID" value="CAE8626045.1"/>
    <property type="molecule type" value="Genomic_DNA"/>
</dbReference>
<name>A0A813GL85_POLGL</name>
<dbReference type="Proteomes" id="UP000654075">
    <property type="component" value="Unassembled WGS sequence"/>
</dbReference>
<dbReference type="GO" id="GO:0005737">
    <property type="term" value="C:cytoplasm"/>
    <property type="evidence" value="ECO:0007669"/>
    <property type="project" value="TreeGrafter"/>
</dbReference>
<dbReference type="InterPro" id="IPR050216">
    <property type="entry name" value="LRR_domain-containing"/>
</dbReference>
<keyword evidence="2" id="KW-0677">Repeat</keyword>
<protein>
    <submittedName>
        <fullName evidence="3">Uncharacterized protein</fullName>
    </submittedName>
</protein>